<reference evidence="1" key="1">
    <citation type="submission" date="2021-06" db="EMBL/GenBank/DDBJ databases">
        <authorList>
            <person name="Kallberg Y."/>
            <person name="Tangrot J."/>
            <person name="Rosling A."/>
        </authorList>
    </citation>
    <scope>NUCLEOTIDE SEQUENCE</scope>
    <source>
        <strain evidence="1">FL966</strain>
    </source>
</reference>
<evidence type="ECO:0000313" key="1">
    <source>
        <dbReference type="EMBL" id="CAG8767776.1"/>
    </source>
</evidence>
<evidence type="ECO:0000313" key="2">
    <source>
        <dbReference type="Proteomes" id="UP000789759"/>
    </source>
</evidence>
<dbReference type="Proteomes" id="UP000789759">
    <property type="component" value="Unassembled WGS sequence"/>
</dbReference>
<gene>
    <name evidence="1" type="ORF">CPELLU_LOCUS15681</name>
</gene>
<name>A0A9N9J8U9_9GLOM</name>
<dbReference type="OrthoDB" id="2444491at2759"/>
<protein>
    <submittedName>
        <fullName evidence="1">9084_t:CDS:1</fullName>
    </submittedName>
</protein>
<organism evidence="1 2">
    <name type="scientific">Cetraspora pellucida</name>
    <dbReference type="NCBI Taxonomy" id="1433469"/>
    <lineage>
        <taxon>Eukaryota</taxon>
        <taxon>Fungi</taxon>
        <taxon>Fungi incertae sedis</taxon>
        <taxon>Mucoromycota</taxon>
        <taxon>Glomeromycotina</taxon>
        <taxon>Glomeromycetes</taxon>
        <taxon>Diversisporales</taxon>
        <taxon>Gigasporaceae</taxon>
        <taxon>Cetraspora</taxon>
    </lineage>
</organism>
<keyword evidence="2" id="KW-1185">Reference proteome</keyword>
<feature type="non-terminal residue" evidence="1">
    <location>
        <position position="94"/>
    </location>
</feature>
<dbReference type="AlphaFoldDB" id="A0A9N9J8U9"/>
<accession>A0A9N9J8U9</accession>
<dbReference type="EMBL" id="CAJVQA010021217">
    <property type="protein sequence ID" value="CAG8767776.1"/>
    <property type="molecule type" value="Genomic_DNA"/>
</dbReference>
<proteinExistence type="predicted"/>
<sequence length="94" mass="10558">MTKKDSGEYKATTIKQAVDAINRYLSKNNTIHEKELGKKKGSIALTAQQDIGQKIKVKLLEEILTNHSERKTAAQILQNANIPENTIMNITDHK</sequence>
<comment type="caution">
    <text evidence="1">The sequence shown here is derived from an EMBL/GenBank/DDBJ whole genome shotgun (WGS) entry which is preliminary data.</text>
</comment>